<feature type="compositionally biased region" description="Polar residues" evidence="4">
    <location>
        <begin position="1"/>
        <end position="18"/>
    </location>
</feature>
<dbReference type="SUPFAM" id="SSF48403">
    <property type="entry name" value="Ankyrin repeat"/>
    <property type="match status" value="1"/>
</dbReference>
<protein>
    <submittedName>
        <fullName evidence="5">Uncharacterized protein</fullName>
    </submittedName>
</protein>
<accession>A0A7S1UWS1</accession>
<dbReference type="PANTHER" id="PTHR24198:SF165">
    <property type="entry name" value="ANKYRIN REPEAT-CONTAINING PROTEIN-RELATED"/>
    <property type="match status" value="1"/>
</dbReference>
<feature type="repeat" description="ANK" evidence="3">
    <location>
        <begin position="58"/>
        <end position="90"/>
    </location>
</feature>
<evidence type="ECO:0000256" key="2">
    <source>
        <dbReference type="ARBA" id="ARBA00023043"/>
    </source>
</evidence>
<evidence type="ECO:0000256" key="3">
    <source>
        <dbReference type="PROSITE-ProRule" id="PRU00023"/>
    </source>
</evidence>
<dbReference type="PANTHER" id="PTHR24198">
    <property type="entry name" value="ANKYRIN REPEAT AND PROTEIN KINASE DOMAIN-CONTAINING PROTEIN"/>
    <property type="match status" value="1"/>
</dbReference>
<dbReference type="SMART" id="SM00248">
    <property type="entry name" value="ANK"/>
    <property type="match status" value="2"/>
</dbReference>
<dbReference type="InterPro" id="IPR036770">
    <property type="entry name" value="Ankyrin_rpt-contain_sf"/>
</dbReference>
<evidence type="ECO:0000256" key="1">
    <source>
        <dbReference type="ARBA" id="ARBA00022737"/>
    </source>
</evidence>
<keyword evidence="2 3" id="KW-0040">ANK repeat</keyword>
<name>A0A7S1UWS1_9STRA</name>
<sequence>MTSFGLGSSNANGVQNGSAPPDQVESCTPWTAASEGNLALLQASLQQLNLAVSTVDENGYSLLHSAASYNQVEIMRWLLQHQPAAGAVNVNAADSDGDTPLHHTEKVEAARFLVEIGRADPNVQNREGLTALASKEKDLADEMDEDNEDDDDMMDLKAMIAYLKSVTTR</sequence>
<gene>
    <name evidence="5" type="ORF">GOCE00092_LOCUS9822</name>
</gene>
<dbReference type="InterPro" id="IPR002110">
    <property type="entry name" value="Ankyrin_rpt"/>
</dbReference>
<reference evidence="5" key="1">
    <citation type="submission" date="2021-01" db="EMBL/GenBank/DDBJ databases">
        <authorList>
            <person name="Corre E."/>
            <person name="Pelletier E."/>
            <person name="Niang G."/>
            <person name="Scheremetjew M."/>
            <person name="Finn R."/>
            <person name="Kale V."/>
            <person name="Holt S."/>
            <person name="Cochrane G."/>
            <person name="Meng A."/>
            <person name="Brown T."/>
            <person name="Cohen L."/>
        </authorList>
    </citation>
    <scope>NUCLEOTIDE SEQUENCE</scope>
    <source>
        <strain evidence="5">CCMP 410</strain>
    </source>
</reference>
<dbReference type="EMBL" id="HBGK01019387">
    <property type="protein sequence ID" value="CAD9280912.1"/>
    <property type="molecule type" value="Transcribed_RNA"/>
</dbReference>
<dbReference type="Gene3D" id="1.25.40.20">
    <property type="entry name" value="Ankyrin repeat-containing domain"/>
    <property type="match status" value="1"/>
</dbReference>
<evidence type="ECO:0000313" key="5">
    <source>
        <dbReference type="EMBL" id="CAD9280912.1"/>
    </source>
</evidence>
<keyword evidence="1" id="KW-0677">Repeat</keyword>
<organism evidence="5">
    <name type="scientific">Grammatophora oceanica</name>
    <dbReference type="NCBI Taxonomy" id="210454"/>
    <lineage>
        <taxon>Eukaryota</taxon>
        <taxon>Sar</taxon>
        <taxon>Stramenopiles</taxon>
        <taxon>Ochrophyta</taxon>
        <taxon>Bacillariophyta</taxon>
        <taxon>Fragilariophyceae</taxon>
        <taxon>Fragilariophycidae</taxon>
        <taxon>Rhabdonematales</taxon>
        <taxon>Grammatophoraceae</taxon>
        <taxon>Grammatophora</taxon>
    </lineage>
</organism>
<feature type="region of interest" description="Disordered" evidence="4">
    <location>
        <begin position="1"/>
        <end position="28"/>
    </location>
</feature>
<dbReference type="PROSITE" id="PS50088">
    <property type="entry name" value="ANK_REPEAT"/>
    <property type="match status" value="1"/>
</dbReference>
<evidence type="ECO:0000256" key="4">
    <source>
        <dbReference type="SAM" id="MobiDB-lite"/>
    </source>
</evidence>
<dbReference type="Pfam" id="PF12796">
    <property type="entry name" value="Ank_2"/>
    <property type="match status" value="1"/>
</dbReference>
<proteinExistence type="predicted"/>
<dbReference type="AlphaFoldDB" id="A0A7S1UWS1"/>